<evidence type="ECO:0000313" key="2">
    <source>
        <dbReference type="EMBL" id="KAA8524448.1"/>
    </source>
</evidence>
<dbReference type="Pfam" id="PF13456">
    <property type="entry name" value="RVT_3"/>
    <property type="match status" value="1"/>
</dbReference>
<dbReference type="CDD" id="cd06222">
    <property type="entry name" value="RNase_H_like"/>
    <property type="match status" value="1"/>
</dbReference>
<keyword evidence="3" id="KW-1185">Reference proteome</keyword>
<organism evidence="2 3">
    <name type="scientific">Nyssa sinensis</name>
    <dbReference type="NCBI Taxonomy" id="561372"/>
    <lineage>
        <taxon>Eukaryota</taxon>
        <taxon>Viridiplantae</taxon>
        <taxon>Streptophyta</taxon>
        <taxon>Embryophyta</taxon>
        <taxon>Tracheophyta</taxon>
        <taxon>Spermatophyta</taxon>
        <taxon>Magnoliopsida</taxon>
        <taxon>eudicotyledons</taxon>
        <taxon>Gunneridae</taxon>
        <taxon>Pentapetalae</taxon>
        <taxon>asterids</taxon>
        <taxon>Cornales</taxon>
        <taxon>Nyssaceae</taxon>
        <taxon>Nyssa</taxon>
    </lineage>
</organism>
<accession>A0A5J5A364</accession>
<dbReference type="InterPro" id="IPR012337">
    <property type="entry name" value="RNaseH-like_sf"/>
</dbReference>
<dbReference type="PANTHER" id="PTHR47723:SF19">
    <property type="entry name" value="POLYNUCLEOTIDYL TRANSFERASE, RIBONUCLEASE H-LIKE SUPERFAMILY PROTEIN"/>
    <property type="match status" value="1"/>
</dbReference>
<evidence type="ECO:0000259" key="1">
    <source>
        <dbReference type="Pfam" id="PF13456"/>
    </source>
</evidence>
<dbReference type="EMBL" id="CM018047">
    <property type="protein sequence ID" value="KAA8524448.1"/>
    <property type="molecule type" value="Genomic_DNA"/>
</dbReference>
<dbReference type="InterPro" id="IPR036397">
    <property type="entry name" value="RNaseH_sf"/>
</dbReference>
<dbReference type="PANTHER" id="PTHR47723">
    <property type="entry name" value="OS05G0353850 PROTEIN"/>
    <property type="match status" value="1"/>
</dbReference>
<reference evidence="2 3" key="1">
    <citation type="submission" date="2019-09" db="EMBL/GenBank/DDBJ databases">
        <title>A chromosome-level genome assembly of the Chinese tupelo Nyssa sinensis.</title>
        <authorList>
            <person name="Yang X."/>
            <person name="Kang M."/>
            <person name="Yang Y."/>
            <person name="Xiong H."/>
            <person name="Wang M."/>
            <person name="Zhang Z."/>
            <person name="Wang Z."/>
            <person name="Wu H."/>
            <person name="Ma T."/>
            <person name="Liu J."/>
            <person name="Xi Z."/>
        </authorList>
    </citation>
    <scope>NUCLEOTIDE SEQUENCE [LARGE SCALE GENOMIC DNA]</scope>
    <source>
        <strain evidence="2">J267</strain>
        <tissue evidence="2">Leaf</tissue>
    </source>
</reference>
<evidence type="ECO:0000313" key="3">
    <source>
        <dbReference type="Proteomes" id="UP000325577"/>
    </source>
</evidence>
<dbReference type="SUPFAM" id="SSF53098">
    <property type="entry name" value="Ribonuclease H-like"/>
    <property type="match status" value="1"/>
</dbReference>
<name>A0A5J5A364_9ASTE</name>
<dbReference type="AlphaFoldDB" id="A0A5J5A364"/>
<dbReference type="OrthoDB" id="1906820at2759"/>
<gene>
    <name evidence="2" type="ORF">F0562_010871</name>
</gene>
<protein>
    <recommendedName>
        <fullName evidence="1">RNase H type-1 domain-containing protein</fullName>
    </recommendedName>
</protein>
<dbReference type="Proteomes" id="UP000325577">
    <property type="component" value="Linkage Group LG4"/>
</dbReference>
<dbReference type="InterPro" id="IPR053151">
    <property type="entry name" value="RNase_H-like"/>
</dbReference>
<dbReference type="InterPro" id="IPR044730">
    <property type="entry name" value="RNase_H-like_dom_plant"/>
</dbReference>
<feature type="domain" description="RNase H type-1" evidence="1">
    <location>
        <begin position="179"/>
        <end position="301"/>
    </location>
</feature>
<dbReference type="GO" id="GO:0004523">
    <property type="term" value="F:RNA-DNA hybrid ribonuclease activity"/>
    <property type="evidence" value="ECO:0007669"/>
    <property type="project" value="InterPro"/>
</dbReference>
<dbReference type="InterPro" id="IPR002156">
    <property type="entry name" value="RNaseH_domain"/>
</dbReference>
<proteinExistence type="predicted"/>
<dbReference type="GO" id="GO:0003676">
    <property type="term" value="F:nucleic acid binding"/>
    <property type="evidence" value="ECO:0007669"/>
    <property type="project" value="InterPro"/>
</dbReference>
<dbReference type="Gene3D" id="3.30.420.10">
    <property type="entry name" value="Ribonuclease H-like superfamily/Ribonuclease H"/>
    <property type="match status" value="1"/>
</dbReference>
<sequence length="309" mass="34717">MTGRDGNLPRPKPVPLPFPNGRKRLKILKKIVVQYFENIFCSSNPQLSSEVFEAVVGQVTQAMNAILMQEFRANEVNQALFQMHPTKAPGLDAHATEIARIIAVVEVEWWCSIGWEIWNSRNLMVHGNSSKNPTGVALHAKEYITVFQQTQVRQVIGSSKVVPQGSRWSPLEEGKYKLNVDGSWDPKLGLGSVGGVIRDWKGEVIGGFGKHLGLRCSTSHAEVLAILYGLIFARDLGISDMFMESDYLNALLTIQAPTEDYSELGHLVHEARKELFWFRYMSCLHVRREGKSLAHAMASYARNLTMDMF</sequence>